<feature type="compositionally biased region" description="Basic and acidic residues" evidence="1">
    <location>
        <begin position="691"/>
        <end position="703"/>
    </location>
</feature>
<name>A0AAV5WIN7_9BILA</name>
<feature type="compositionally biased region" description="Basic and acidic residues" evidence="1">
    <location>
        <begin position="574"/>
        <end position="587"/>
    </location>
</feature>
<gene>
    <name evidence="3" type="ORF">PFISCL1PPCAC_23104</name>
</gene>
<dbReference type="InterPro" id="IPR013087">
    <property type="entry name" value="Znf_C2H2_type"/>
</dbReference>
<dbReference type="Proteomes" id="UP001432322">
    <property type="component" value="Unassembled WGS sequence"/>
</dbReference>
<feature type="compositionally biased region" description="Low complexity" evidence="1">
    <location>
        <begin position="620"/>
        <end position="641"/>
    </location>
</feature>
<dbReference type="PROSITE" id="PS00028">
    <property type="entry name" value="ZINC_FINGER_C2H2_1"/>
    <property type="match status" value="2"/>
</dbReference>
<feature type="compositionally biased region" description="Basic and acidic residues" evidence="1">
    <location>
        <begin position="337"/>
        <end position="347"/>
    </location>
</feature>
<organism evidence="3 4">
    <name type="scientific">Pristionchus fissidentatus</name>
    <dbReference type="NCBI Taxonomy" id="1538716"/>
    <lineage>
        <taxon>Eukaryota</taxon>
        <taxon>Metazoa</taxon>
        <taxon>Ecdysozoa</taxon>
        <taxon>Nematoda</taxon>
        <taxon>Chromadorea</taxon>
        <taxon>Rhabditida</taxon>
        <taxon>Rhabditina</taxon>
        <taxon>Diplogasteromorpha</taxon>
        <taxon>Diplogasteroidea</taxon>
        <taxon>Neodiplogasteridae</taxon>
        <taxon>Pristionchus</taxon>
    </lineage>
</organism>
<feature type="non-terminal residue" evidence="3">
    <location>
        <position position="998"/>
    </location>
</feature>
<evidence type="ECO:0000256" key="1">
    <source>
        <dbReference type="SAM" id="MobiDB-lite"/>
    </source>
</evidence>
<feature type="compositionally biased region" description="Acidic residues" evidence="1">
    <location>
        <begin position="601"/>
        <end position="615"/>
    </location>
</feature>
<feature type="region of interest" description="Disordered" evidence="1">
    <location>
        <begin position="486"/>
        <end position="731"/>
    </location>
</feature>
<feature type="compositionally biased region" description="Acidic residues" evidence="1">
    <location>
        <begin position="420"/>
        <end position="432"/>
    </location>
</feature>
<feature type="compositionally biased region" description="Basic residues" evidence="1">
    <location>
        <begin position="363"/>
        <end position="375"/>
    </location>
</feature>
<feature type="compositionally biased region" description="Acidic residues" evidence="1">
    <location>
        <begin position="445"/>
        <end position="465"/>
    </location>
</feature>
<feature type="region of interest" description="Disordered" evidence="1">
    <location>
        <begin position="289"/>
        <end position="472"/>
    </location>
</feature>
<feature type="domain" description="C2H2-type" evidence="2">
    <location>
        <begin position="836"/>
        <end position="856"/>
    </location>
</feature>
<dbReference type="PANTHER" id="PTHR21020">
    <property type="entry name" value="ZINC FINGER PROTEIN 800"/>
    <property type="match status" value="1"/>
</dbReference>
<dbReference type="PANTHER" id="PTHR21020:SF0">
    <property type="entry name" value="ZINC FINGER PROTEIN 800"/>
    <property type="match status" value="1"/>
</dbReference>
<proteinExistence type="predicted"/>
<feature type="compositionally biased region" description="Acidic residues" evidence="1">
    <location>
        <begin position="673"/>
        <end position="690"/>
    </location>
</feature>
<feature type="compositionally biased region" description="Acidic residues" evidence="1">
    <location>
        <begin position="382"/>
        <end position="401"/>
    </location>
</feature>
<feature type="compositionally biased region" description="Low complexity" evidence="1">
    <location>
        <begin position="712"/>
        <end position="731"/>
    </location>
</feature>
<comment type="caution">
    <text evidence="3">The sequence shown here is derived from an EMBL/GenBank/DDBJ whole genome shotgun (WGS) entry which is preliminary data.</text>
</comment>
<dbReference type="InterPro" id="IPR039149">
    <property type="entry name" value="ZNF800"/>
</dbReference>
<feature type="compositionally biased region" description="Basic and acidic residues" evidence="1">
    <location>
        <begin position="292"/>
        <end position="307"/>
    </location>
</feature>
<sequence>MTSKEDLAILQQTMPTGVEGVKALEKFMREGNGEMKKLLYDECEVLLECRYCRNIFRSVINFVSHKRSYCRTSHVAVMAASNGAATVTEDDSKTETATKKRIGQIGVLSKRLEPTMVPIKDSKEFLALFTLPRVMKELPQTSIEDGFQKVLGQLPCRLAKKEAVPDDRTVVVMPQDNSSRYKDMELRSRKAPITDKDQYREFSHADIKIIENFEKHDVRCGDFVKLECDHPMCANVRAFHSLPALAYHCSLRHTQEFRTESGDRRWPCLLCSRNMWTLDGVRTHLVRVHPGVKQEHVQKRAEEEKSKPGKKPTNPARRSRSMSVETDNEQTTMSATDSREVRMSEKARLKKRQVPADILPFRRGGKRPNLKPQQKRQRDASDAEDQEEADEDEDDDGEEYGEPPVLQPQGKMWRMATPPENDDDEDAEEEEEEKKSKSRSSNETSPDDVKEEEEEDYEEGEEEEDIKYNSVEGCLESLLDSVCTMMGEETVTRRRRSEKQNTVKKSAVPTPVQRNSSGKKRGRPRKSDIEKDSPSSGKPGRPKKSFGSGSGGSGSLKKKMTDSGEKRVKRAYVKRADRERMEAEERARRKQEKRHAMVGNEEGEEEEEEEMEDDEPLAHPSGGSTSKPSASSASAIDSSTAMRPARDRKRPHWMMGYETGSGGAAGSSRIVDADESIEEPGEESEEEDGEREGKSNRDAKPAKQETPVLPRSAAAASSTSTPTKKSKSKFGSTDDVVLFTPRAGKVVQDRINMANGASASSSSSSSRKRKQNLGQLTDEDEDLMIVGVSDPMTGPKKSDLTSVPVYLSEQQQRIFFAGLIHMKDTENDEKKDWYECQYCHERMPNVRDGRRHMVSHLRVMRLRCGLCGAGAFFCIDMRNHLQMRGCPELSKAPAHMIRAGQTCMTKEHADELTFVAHSGSPGRALFTSGKIVSIHSSSPYLPDPVIEEKILGPTRVPPRSASPRKPQHKFLSVLKDDKGIVSLAVQRSPTAAAAAAAA</sequence>
<feature type="region of interest" description="Disordered" evidence="1">
    <location>
        <begin position="755"/>
        <end position="780"/>
    </location>
</feature>
<feature type="domain" description="C2H2-type" evidence="2">
    <location>
        <begin position="268"/>
        <end position="289"/>
    </location>
</feature>
<dbReference type="SMART" id="SM00355">
    <property type="entry name" value="ZnF_C2H2"/>
    <property type="match status" value="4"/>
</dbReference>
<protein>
    <recommendedName>
        <fullName evidence="2">C2H2-type domain-containing protein</fullName>
    </recommendedName>
</protein>
<evidence type="ECO:0000313" key="3">
    <source>
        <dbReference type="EMBL" id="GMT31807.1"/>
    </source>
</evidence>
<keyword evidence="4" id="KW-1185">Reference proteome</keyword>
<evidence type="ECO:0000259" key="2">
    <source>
        <dbReference type="PROSITE" id="PS00028"/>
    </source>
</evidence>
<accession>A0AAV5WIN7</accession>
<dbReference type="AlphaFoldDB" id="A0AAV5WIN7"/>
<evidence type="ECO:0000313" key="4">
    <source>
        <dbReference type="Proteomes" id="UP001432322"/>
    </source>
</evidence>
<feature type="compositionally biased region" description="Polar residues" evidence="1">
    <location>
        <begin position="321"/>
        <end position="336"/>
    </location>
</feature>
<reference evidence="3" key="1">
    <citation type="submission" date="2023-10" db="EMBL/GenBank/DDBJ databases">
        <title>Genome assembly of Pristionchus species.</title>
        <authorList>
            <person name="Yoshida K."/>
            <person name="Sommer R.J."/>
        </authorList>
    </citation>
    <scope>NUCLEOTIDE SEQUENCE</scope>
    <source>
        <strain evidence="3">RS5133</strain>
    </source>
</reference>
<dbReference type="EMBL" id="BTSY01000006">
    <property type="protein sequence ID" value="GMT31807.1"/>
    <property type="molecule type" value="Genomic_DNA"/>
</dbReference>